<dbReference type="AlphaFoldDB" id="G8PA60"/>
<evidence type="ECO:0000256" key="1">
    <source>
        <dbReference type="ARBA" id="ARBA00004651"/>
    </source>
</evidence>
<evidence type="ECO:0000256" key="7">
    <source>
        <dbReference type="ARBA" id="ARBA00023136"/>
    </source>
</evidence>
<dbReference type="EMBL" id="CP003137">
    <property type="protein sequence ID" value="AEV94499.1"/>
    <property type="molecule type" value="Genomic_DNA"/>
</dbReference>
<proteinExistence type="inferred from homology"/>
<dbReference type="PATRIC" id="fig|701521.8.peg.165"/>
<evidence type="ECO:0000256" key="4">
    <source>
        <dbReference type="ARBA" id="ARBA00022475"/>
    </source>
</evidence>
<dbReference type="Pfam" id="PF03547">
    <property type="entry name" value="Mem_trans"/>
    <property type="match status" value="1"/>
</dbReference>
<feature type="transmembrane region" description="Helical" evidence="8">
    <location>
        <begin position="102"/>
        <end position="123"/>
    </location>
</feature>
<keyword evidence="4" id="KW-1003">Cell membrane</keyword>
<evidence type="ECO:0000256" key="2">
    <source>
        <dbReference type="ARBA" id="ARBA00010145"/>
    </source>
</evidence>
<gene>
    <name evidence="9" type="ordered locus">PECL_175</name>
</gene>
<keyword evidence="5 8" id="KW-0812">Transmembrane</keyword>
<evidence type="ECO:0000313" key="10">
    <source>
        <dbReference type="Proteomes" id="UP000005444"/>
    </source>
</evidence>
<feature type="transmembrane region" description="Helical" evidence="8">
    <location>
        <begin position="38"/>
        <end position="57"/>
    </location>
</feature>
<comment type="similarity">
    <text evidence="2">Belongs to the auxin efflux carrier (TC 2.A.69) family.</text>
</comment>
<dbReference type="InterPro" id="IPR004776">
    <property type="entry name" value="Mem_transp_PIN-like"/>
</dbReference>
<dbReference type="HOGENOM" id="CLU_056175_1_2_9"/>
<keyword evidence="3" id="KW-0813">Transport</keyword>
<dbReference type="KEGG" id="pce:PECL_175"/>
<comment type="subcellular location">
    <subcellularLocation>
        <location evidence="1">Cell membrane</location>
        <topology evidence="1">Multi-pass membrane protein</topology>
    </subcellularLocation>
</comment>
<protein>
    <submittedName>
        <fullName evidence="9">Malate permease</fullName>
    </submittedName>
</protein>
<dbReference type="eggNOG" id="COG0679">
    <property type="taxonomic scope" value="Bacteria"/>
</dbReference>
<feature type="transmembrane region" description="Helical" evidence="8">
    <location>
        <begin position="171"/>
        <end position="190"/>
    </location>
</feature>
<dbReference type="InterPro" id="IPR038770">
    <property type="entry name" value="Na+/solute_symporter_sf"/>
</dbReference>
<feature type="transmembrane region" description="Helical" evidence="8">
    <location>
        <begin position="234"/>
        <end position="255"/>
    </location>
</feature>
<feature type="transmembrane region" description="Helical" evidence="8">
    <location>
        <begin position="6"/>
        <end position="26"/>
    </location>
</feature>
<dbReference type="Proteomes" id="UP000005444">
    <property type="component" value="Chromosome"/>
</dbReference>
<dbReference type="PANTHER" id="PTHR36838:SF1">
    <property type="entry name" value="SLR1864 PROTEIN"/>
    <property type="match status" value="1"/>
</dbReference>
<evidence type="ECO:0000313" key="9">
    <source>
        <dbReference type="EMBL" id="AEV94499.1"/>
    </source>
</evidence>
<accession>G8PA60</accession>
<sequence>MFIIFLQSIQGVLVIILMVAVGYYLASQHWFTENSKKLVAKLVTQVALPPYMIVSIMKDFNKHQLITLLPNLIFPVVSMFILMGLSWVVMRLLRIDLSRRGLFMSMFFNSNTVFVGLPINLAIFGTKSLPYVLVYYMANTTIFWTIGVYFIQRDNPDNTQKINLVDGIKKVFSAPLLGFMIGIALIMLNVKLPVFLMQSFNYLGGLTIPLSMLFIGISVYDAGLRNMRINKDSLGVLSGRFIFAPIIMSLLVIWAPMPLLMKEVFILQSCMPVMTNAPVVAKLYNADSDFASIMVTETTLLSLIMVPIMMELITKIV</sequence>
<evidence type="ECO:0000256" key="3">
    <source>
        <dbReference type="ARBA" id="ARBA00022448"/>
    </source>
</evidence>
<feature type="transmembrane region" description="Helical" evidence="8">
    <location>
        <begin position="129"/>
        <end position="151"/>
    </location>
</feature>
<dbReference type="PANTHER" id="PTHR36838">
    <property type="entry name" value="AUXIN EFFLUX CARRIER FAMILY PROTEIN"/>
    <property type="match status" value="1"/>
</dbReference>
<dbReference type="STRING" id="701521.PECL_175"/>
<organism evidence="9 10">
    <name type="scientific">Pediococcus claussenii (strain ATCC BAA-344 / DSM 14800 / JCM 18046 / KCTC 3811 / LMG 21948 / P06)</name>
    <dbReference type="NCBI Taxonomy" id="701521"/>
    <lineage>
        <taxon>Bacteria</taxon>
        <taxon>Bacillati</taxon>
        <taxon>Bacillota</taxon>
        <taxon>Bacilli</taxon>
        <taxon>Lactobacillales</taxon>
        <taxon>Lactobacillaceae</taxon>
        <taxon>Pediococcus</taxon>
    </lineage>
</organism>
<evidence type="ECO:0000256" key="8">
    <source>
        <dbReference type="SAM" id="Phobius"/>
    </source>
</evidence>
<name>G8PA60_PEDCP</name>
<evidence type="ECO:0000256" key="5">
    <source>
        <dbReference type="ARBA" id="ARBA00022692"/>
    </source>
</evidence>
<evidence type="ECO:0000256" key="6">
    <source>
        <dbReference type="ARBA" id="ARBA00022989"/>
    </source>
</evidence>
<keyword evidence="10" id="KW-1185">Reference proteome</keyword>
<feature type="transmembrane region" description="Helical" evidence="8">
    <location>
        <begin position="202"/>
        <end position="222"/>
    </location>
</feature>
<keyword evidence="7 8" id="KW-0472">Membrane</keyword>
<feature type="transmembrane region" description="Helical" evidence="8">
    <location>
        <begin position="69"/>
        <end position="90"/>
    </location>
</feature>
<reference evidence="9 10" key="1">
    <citation type="journal article" date="2012" name="J. Bacteriol.">
        <title>Complete Genome Sequence of the Beer Spoilage Organism Pediococcus claussenii ATCC BAA-344T.</title>
        <authorList>
            <person name="Pittet V."/>
            <person name="Abegunde T."/>
            <person name="Marfleet T."/>
            <person name="Haakensen M."/>
            <person name="Morrow K."/>
            <person name="Jayaprakash T."/>
            <person name="Schroeder K."/>
            <person name="Trost B."/>
            <person name="Byrns S."/>
            <person name="Bergsveinson J."/>
            <person name="Kusalik A."/>
            <person name="Ziola B."/>
        </authorList>
    </citation>
    <scope>NUCLEOTIDE SEQUENCE [LARGE SCALE GENOMIC DNA]</scope>
    <source>
        <strain evidence="9 10">ATCC BAA-344</strain>
    </source>
</reference>
<dbReference type="GO" id="GO:0005886">
    <property type="term" value="C:plasma membrane"/>
    <property type="evidence" value="ECO:0007669"/>
    <property type="project" value="UniProtKB-SubCell"/>
</dbReference>
<keyword evidence="6 8" id="KW-1133">Transmembrane helix</keyword>
<feature type="transmembrane region" description="Helical" evidence="8">
    <location>
        <begin position="290"/>
        <end position="313"/>
    </location>
</feature>
<dbReference type="GO" id="GO:0055085">
    <property type="term" value="P:transmembrane transport"/>
    <property type="evidence" value="ECO:0007669"/>
    <property type="project" value="InterPro"/>
</dbReference>
<dbReference type="Gene3D" id="1.20.1530.20">
    <property type="match status" value="1"/>
</dbReference>